<evidence type="ECO:0000256" key="10">
    <source>
        <dbReference type="SAM" id="MobiDB-lite"/>
    </source>
</evidence>
<dbReference type="InterPro" id="IPR010614">
    <property type="entry name" value="RAD3-like_helicase_DEAD"/>
</dbReference>
<dbReference type="InterPro" id="IPR001841">
    <property type="entry name" value="Znf_RING"/>
</dbReference>
<dbReference type="InterPro" id="IPR013083">
    <property type="entry name" value="Znf_RING/FYVE/PHD"/>
</dbReference>
<dbReference type="PROSITE" id="PS51193">
    <property type="entry name" value="HELICASE_ATP_BIND_2"/>
    <property type="match status" value="1"/>
</dbReference>
<feature type="non-terminal residue" evidence="14">
    <location>
        <position position="1"/>
    </location>
</feature>
<dbReference type="Gene3D" id="3.40.50.300">
    <property type="entry name" value="P-loop containing nucleotide triphosphate hydrolases"/>
    <property type="match status" value="2"/>
</dbReference>
<dbReference type="PROSITE" id="PS50106">
    <property type="entry name" value="PDZ"/>
    <property type="match status" value="1"/>
</dbReference>
<feature type="region of interest" description="Disordered" evidence="10">
    <location>
        <begin position="341"/>
        <end position="406"/>
    </location>
</feature>
<keyword evidence="2" id="KW-0547">Nucleotide-binding</keyword>
<feature type="region of interest" description="Disordered" evidence="10">
    <location>
        <begin position="1343"/>
        <end position="1377"/>
    </location>
</feature>
<evidence type="ECO:0000256" key="3">
    <source>
        <dbReference type="ARBA" id="ARBA00022801"/>
    </source>
</evidence>
<evidence type="ECO:0000256" key="8">
    <source>
        <dbReference type="ARBA" id="ARBA00023235"/>
    </source>
</evidence>
<evidence type="ECO:0000313" key="14">
    <source>
        <dbReference type="EMBL" id="KAL3807607.1"/>
    </source>
</evidence>
<dbReference type="GO" id="GO:0016787">
    <property type="term" value="F:hydrolase activity"/>
    <property type="evidence" value="ECO:0007669"/>
    <property type="project" value="UniProtKB-KW"/>
</dbReference>
<dbReference type="GO" id="GO:0008270">
    <property type="term" value="F:zinc ion binding"/>
    <property type="evidence" value="ECO:0007669"/>
    <property type="project" value="UniProtKB-KW"/>
</dbReference>
<feature type="region of interest" description="Disordered" evidence="10">
    <location>
        <begin position="135"/>
        <end position="155"/>
    </location>
</feature>
<dbReference type="PANTHER" id="PTHR11472">
    <property type="entry name" value="DNA REPAIR DEAD HELICASE RAD3/XP-D SUBFAMILY MEMBER"/>
    <property type="match status" value="1"/>
</dbReference>
<dbReference type="InterPro" id="IPR006555">
    <property type="entry name" value="ATP-dep_Helicase_C"/>
</dbReference>
<evidence type="ECO:0000256" key="6">
    <source>
        <dbReference type="ARBA" id="ARBA00023004"/>
    </source>
</evidence>
<dbReference type="SUPFAM" id="SSF57850">
    <property type="entry name" value="RING/U-box"/>
    <property type="match status" value="1"/>
</dbReference>
<dbReference type="PROSITE" id="PS00690">
    <property type="entry name" value="DEAH_ATP_HELICASE"/>
    <property type="match status" value="1"/>
</dbReference>
<dbReference type="Gene3D" id="3.30.40.10">
    <property type="entry name" value="Zinc/RING finger domain, C3HC4 (zinc finger)"/>
    <property type="match status" value="1"/>
</dbReference>
<dbReference type="PROSITE" id="PS50089">
    <property type="entry name" value="ZF_RING_2"/>
    <property type="match status" value="1"/>
</dbReference>
<dbReference type="InterPro" id="IPR045028">
    <property type="entry name" value="DinG/Rad3-like"/>
</dbReference>
<sequence>TLDGRRAGSTTDAIACSTVNDASTIGLGGGGRRGGGTTTQTRQIASLVHNEFLSRLVVAAKSAGGGDDDRDDEDERRRRQQQQQQPRTKERKDMRITDVLLENFRRASILAGGRRGGGEGLSSSAAVAVDVNVDGDTSKENLAPSTPPTPHQRMEGDIPTLSLYNNFFVEGIRIGWPFPEVMKPQRQMAIHLVKALKNRRHVVLESPTGTGKSAAILCSVLAWQRHHHRMETLKSQQQRRVGRDDAVMSSRTRNVDVERRDDGEDGGIAEVRKVKIIYCSRTHSQVAQMVASLKSTPYRPRMAILGSRERLCIHKSIKPRGQGADAVTGVNVNNECRLRVRNTEKSRRHQLANPGSNRDGPYLDDDPPETMPGDGEGGGAQDGGVDAGPASGEGEEDQGYIRRSRTCPHYRQLTTSRIANLAHSTFVPNGKVDCCSVGGRQSKYGAHDIEDLVNFGVDPYTQRDIALYRREPTESFGLSLQGEAGRNGGSLVREVKKDTPADINGSIKVGDKVIRVNGTNVSNSNPATVVEAIKRVKTDPLLLDLSRGGSGTLSSLEDGYSSRSACPYYLSQILAKDADIVFAPYNYVLDPGIRKALGIDLDNSVVILDEAHNVESTLREAGSGKWGEFELCELIVMLNNYAITERSTGNMIDVGEDADILSKESETAYLCDVAHTLLMFVEKVVEKLRTDRICFQNNPGKKGAANALIEWERFHTQDDNEFEVTFYGPTGKGVNGQCVGCLPFFEILGLTKMDLDALGSYVNAFEKFVRGRDSNDGSSERDRISNLVDRLIELVNKLNAAIQTPEHYYAAVLTTANGTLEFAKNGDDGETEIGGRMLKRKPRALPLIPPRTLAHTERPANPCTNPFCRSRCSDALNPVRHGEFCNGKTPRWEAHLHLDLLTPGPLMQELSNECRTVVLASGSLSPIPSLCAELNLFPADSPLSPIRSSEPNTTNNLPKVETRLQNHPCPLEADHVVDLEKQLFSVSIGHFPDGSELRVAQKNYTHPEFLHKLGDCLVRIVEGITEGGVLVFLPSYSLLRKCERLWNPNSNRQRRAWWQNEEIEPSGAGPTVFDRLRSKKHNVIVEPSGDQDAFEEKRQEYMETVRTKGGCVLLAVFRGKMSEGISFNDNNARGVICIGVPLPSAFALPIKVKMDYNEEQRRLRSRTDLLPGREWYNQQAYRAIAQALGRCIRHAADYGAIFLLDTRHCDDGSPNNGTPQAHKNLPKWMRHTVKNLSKHATGGNSMLNYASSSNTILGGWPGLKTELRRFFMNAKPHAMGVLKKQNEKIAAACNSNVVHTFNATTNRWSEEKSHVPPTMQANSSFQSNTSSILVGATSSQLSDSASIKAKTPASSDNGLHISDGKPSSSTESASVKKGTLQEMFKRQSESEGYQNVSSSSFSRAKKNHVAPNTLRAMFEKQQAAATAAYPTPTTLETMDMNEEDVTKDQLPAELQDNVPSMNSFSFMRSPFANDTLTPTSEVASGTSRIRLTGIVDPARAEEDEHLCVVCEESKKQVILLPCKHMCLCKNCAAGCLFKTLNECPMCRAKILDSMEVYW</sequence>
<organism evidence="14 15">
    <name type="scientific">Cyclostephanos tholiformis</name>
    <dbReference type="NCBI Taxonomy" id="382380"/>
    <lineage>
        <taxon>Eukaryota</taxon>
        <taxon>Sar</taxon>
        <taxon>Stramenopiles</taxon>
        <taxon>Ochrophyta</taxon>
        <taxon>Bacillariophyta</taxon>
        <taxon>Coscinodiscophyceae</taxon>
        <taxon>Thalassiosirophycidae</taxon>
        <taxon>Stephanodiscales</taxon>
        <taxon>Stephanodiscaceae</taxon>
        <taxon>Cyclostephanos</taxon>
    </lineage>
</organism>
<dbReference type="SUPFAM" id="SSF50156">
    <property type="entry name" value="PDZ domain-like"/>
    <property type="match status" value="1"/>
</dbReference>
<keyword evidence="8" id="KW-0413">Isomerase</keyword>
<dbReference type="InterPro" id="IPR014001">
    <property type="entry name" value="Helicase_ATP-bd"/>
</dbReference>
<feature type="region of interest" description="Disordered" evidence="10">
    <location>
        <begin position="1386"/>
        <end position="1405"/>
    </location>
</feature>
<reference evidence="14 15" key="1">
    <citation type="submission" date="2024-10" db="EMBL/GenBank/DDBJ databases">
        <title>Updated reference genomes for cyclostephanoid diatoms.</title>
        <authorList>
            <person name="Roberts W.R."/>
            <person name="Alverson A.J."/>
        </authorList>
    </citation>
    <scope>NUCLEOTIDE SEQUENCE [LARGE SCALE GENOMIC DNA]</scope>
    <source>
        <strain evidence="14 15">AJA228-03</strain>
    </source>
</reference>
<dbReference type="SMART" id="SM00184">
    <property type="entry name" value="RING"/>
    <property type="match status" value="1"/>
</dbReference>
<evidence type="ECO:0000313" key="15">
    <source>
        <dbReference type="Proteomes" id="UP001530377"/>
    </source>
</evidence>
<dbReference type="Pfam" id="PF00595">
    <property type="entry name" value="PDZ"/>
    <property type="match status" value="1"/>
</dbReference>
<feature type="compositionally biased region" description="Polar residues" evidence="10">
    <location>
        <begin position="1390"/>
        <end position="1402"/>
    </location>
</feature>
<dbReference type="GO" id="GO:0051536">
    <property type="term" value="F:iron-sulfur cluster binding"/>
    <property type="evidence" value="ECO:0007669"/>
    <property type="project" value="UniProtKB-KW"/>
</dbReference>
<evidence type="ECO:0000256" key="1">
    <source>
        <dbReference type="ARBA" id="ARBA00022723"/>
    </source>
</evidence>
<feature type="region of interest" description="Disordered" evidence="10">
    <location>
        <begin position="231"/>
        <end position="251"/>
    </location>
</feature>
<evidence type="ECO:0000259" key="11">
    <source>
        <dbReference type="PROSITE" id="PS50089"/>
    </source>
</evidence>
<keyword evidence="9" id="KW-0862">Zinc</keyword>
<keyword evidence="3" id="KW-0378">Hydrolase</keyword>
<evidence type="ECO:0000256" key="7">
    <source>
        <dbReference type="ARBA" id="ARBA00023014"/>
    </source>
</evidence>
<dbReference type="SMART" id="SM00488">
    <property type="entry name" value="DEXDc2"/>
    <property type="match status" value="1"/>
</dbReference>
<evidence type="ECO:0008006" key="16">
    <source>
        <dbReference type="Google" id="ProtNLM"/>
    </source>
</evidence>
<feature type="compositionally biased region" description="Basic and acidic residues" evidence="10">
    <location>
        <begin position="87"/>
        <end position="96"/>
    </location>
</feature>
<protein>
    <recommendedName>
        <fullName evidence="16">DNA helicase</fullName>
    </recommendedName>
</protein>
<dbReference type="InterPro" id="IPR014013">
    <property type="entry name" value="Helic_SF1/SF2_ATP-bd_DinG/Rad3"/>
</dbReference>
<dbReference type="GO" id="GO:0005524">
    <property type="term" value="F:ATP binding"/>
    <property type="evidence" value="ECO:0007669"/>
    <property type="project" value="UniProtKB-KW"/>
</dbReference>
<feature type="domain" description="RING-type" evidence="11">
    <location>
        <begin position="1507"/>
        <end position="1547"/>
    </location>
</feature>
<evidence type="ECO:0000256" key="9">
    <source>
        <dbReference type="PROSITE-ProRule" id="PRU00175"/>
    </source>
</evidence>
<evidence type="ECO:0000259" key="12">
    <source>
        <dbReference type="PROSITE" id="PS50106"/>
    </source>
</evidence>
<keyword evidence="5" id="KW-0067">ATP-binding</keyword>
<dbReference type="EMBL" id="JALLPB020000609">
    <property type="protein sequence ID" value="KAL3807607.1"/>
    <property type="molecule type" value="Genomic_DNA"/>
</dbReference>
<evidence type="ECO:0000259" key="13">
    <source>
        <dbReference type="PROSITE" id="PS51193"/>
    </source>
</evidence>
<dbReference type="Pfam" id="PF06733">
    <property type="entry name" value="DEAD_2"/>
    <property type="match status" value="2"/>
</dbReference>
<dbReference type="InterPro" id="IPR006554">
    <property type="entry name" value="Helicase-like_DEXD_c2"/>
</dbReference>
<dbReference type="CDD" id="cd00136">
    <property type="entry name" value="PDZ_canonical"/>
    <property type="match status" value="1"/>
</dbReference>
<dbReference type="InterPro" id="IPR002464">
    <property type="entry name" value="DNA/RNA_helicase_DEAH_CS"/>
</dbReference>
<keyword evidence="1" id="KW-0479">Metal-binding</keyword>
<dbReference type="Pfam" id="PF13307">
    <property type="entry name" value="Helicase_C_2"/>
    <property type="match status" value="1"/>
</dbReference>
<dbReference type="SMART" id="SM00491">
    <property type="entry name" value="HELICc2"/>
    <property type="match status" value="1"/>
</dbReference>
<dbReference type="GO" id="GO:0004386">
    <property type="term" value="F:helicase activity"/>
    <property type="evidence" value="ECO:0007669"/>
    <property type="project" value="UniProtKB-KW"/>
</dbReference>
<dbReference type="Proteomes" id="UP001530377">
    <property type="component" value="Unassembled WGS sequence"/>
</dbReference>
<proteinExistence type="predicted"/>
<dbReference type="PANTHER" id="PTHR11472:SF47">
    <property type="entry name" value="FANCONI ANEMIA GROUP J PROTEIN"/>
    <property type="match status" value="1"/>
</dbReference>
<evidence type="ECO:0000256" key="2">
    <source>
        <dbReference type="ARBA" id="ARBA00022741"/>
    </source>
</evidence>
<dbReference type="InterPro" id="IPR036034">
    <property type="entry name" value="PDZ_sf"/>
</dbReference>
<evidence type="ECO:0000256" key="5">
    <source>
        <dbReference type="ARBA" id="ARBA00022840"/>
    </source>
</evidence>
<comment type="caution">
    <text evidence="14">The sequence shown here is derived from an EMBL/GenBank/DDBJ whole genome shotgun (WGS) entry which is preliminary data.</text>
</comment>
<keyword evidence="9" id="KW-0863">Zinc-finger</keyword>
<keyword evidence="7" id="KW-0411">Iron-sulfur</keyword>
<feature type="domain" description="PDZ" evidence="12">
    <location>
        <begin position="464"/>
        <end position="535"/>
    </location>
</feature>
<dbReference type="SMART" id="SM00228">
    <property type="entry name" value="PDZ"/>
    <property type="match status" value="1"/>
</dbReference>
<keyword evidence="15" id="KW-1185">Reference proteome</keyword>
<accession>A0ABD3R5J6</accession>
<feature type="compositionally biased region" description="Gly residues" evidence="10">
    <location>
        <begin position="374"/>
        <end position="386"/>
    </location>
</feature>
<dbReference type="InterPro" id="IPR027417">
    <property type="entry name" value="P-loop_NTPase"/>
</dbReference>
<dbReference type="SUPFAM" id="SSF52540">
    <property type="entry name" value="P-loop containing nucleoside triphosphate hydrolases"/>
    <property type="match status" value="1"/>
</dbReference>
<evidence type="ECO:0000256" key="4">
    <source>
        <dbReference type="ARBA" id="ARBA00022806"/>
    </source>
</evidence>
<keyword evidence="6" id="KW-0408">Iron</keyword>
<gene>
    <name evidence="14" type="ORF">ACHAXA_002545</name>
</gene>
<feature type="domain" description="Helicase ATP-binding" evidence="13">
    <location>
        <begin position="171"/>
        <end position="692"/>
    </location>
</feature>
<dbReference type="Gene3D" id="2.30.42.10">
    <property type="match status" value="1"/>
</dbReference>
<dbReference type="InterPro" id="IPR001478">
    <property type="entry name" value="PDZ"/>
</dbReference>
<feature type="region of interest" description="Disordered" evidence="10">
    <location>
        <begin position="61"/>
        <end position="96"/>
    </location>
</feature>
<dbReference type="Pfam" id="PF13920">
    <property type="entry name" value="zf-C3HC4_3"/>
    <property type="match status" value="1"/>
</dbReference>
<dbReference type="SMART" id="SM00487">
    <property type="entry name" value="DEXDc"/>
    <property type="match status" value="1"/>
</dbReference>
<keyword evidence="4" id="KW-0347">Helicase</keyword>
<name>A0ABD3R5J6_9STRA</name>